<dbReference type="Proteomes" id="UP000594454">
    <property type="component" value="Chromosome 4"/>
</dbReference>
<organism evidence="1 2">
    <name type="scientific">Hermetia illucens</name>
    <name type="common">Black soldier fly</name>
    <dbReference type="NCBI Taxonomy" id="343691"/>
    <lineage>
        <taxon>Eukaryota</taxon>
        <taxon>Metazoa</taxon>
        <taxon>Ecdysozoa</taxon>
        <taxon>Arthropoda</taxon>
        <taxon>Hexapoda</taxon>
        <taxon>Insecta</taxon>
        <taxon>Pterygota</taxon>
        <taxon>Neoptera</taxon>
        <taxon>Endopterygota</taxon>
        <taxon>Diptera</taxon>
        <taxon>Brachycera</taxon>
        <taxon>Stratiomyomorpha</taxon>
        <taxon>Stratiomyidae</taxon>
        <taxon>Hermetiinae</taxon>
        <taxon>Hermetia</taxon>
    </lineage>
</organism>
<keyword evidence="2" id="KW-1185">Reference proteome</keyword>
<proteinExistence type="predicted"/>
<dbReference type="InParanoid" id="A0A7R8UXP1"/>
<accession>A0A7R8UXP1</accession>
<dbReference type="EMBL" id="LR899012">
    <property type="protein sequence ID" value="CAD7088933.1"/>
    <property type="molecule type" value="Genomic_DNA"/>
</dbReference>
<protein>
    <submittedName>
        <fullName evidence="1">Uncharacterized protein</fullName>
    </submittedName>
</protein>
<sequence length="141" mass="16144">MSFILRQIRTNERKRTSWKWLHLLAEAAKLTEPKIAKGKTQAKLGSNNSMMLTDYKTFREKISTHVSKEKQKTIQSQSTYKLHYPVNSFRKINLPDKQKDPDSDEGCKITKVTSKVSHSFNQAVLNGIANYSLTTKSPKVT</sequence>
<dbReference type="AlphaFoldDB" id="A0A7R8UXP1"/>
<evidence type="ECO:0000313" key="1">
    <source>
        <dbReference type="EMBL" id="CAD7088933.1"/>
    </source>
</evidence>
<name>A0A7R8UXP1_HERIL</name>
<evidence type="ECO:0000313" key="2">
    <source>
        <dbReference type="Proteomes" id="UP000594454"/>
    </source>
</evidence>
<gene>
    <name evidence="1" type="ORF">HERILL_LOCUS11519</name>
</gene>
<reference evidence="1 2" key="1">
    <citation type="submission" date="2020-11" db="EMBL/GenBank/DDBJ databases">
        <authorList>
            <person name="Wallbank WR R."/>
            <person name="Pardo Diaz C."/>
            <person name="Kozak K."/>
            <person name="Martin S."/>
            <person name="Jiggins C."/>
            <person name="Moest M."/>
            <person name="Warren A I."/>
            <person name="Generalovic N T."/>
            <person name="Byers J.R.P. K."/>
            <person name="Montejo-Kovacevich G."/>
            <person name="Yen C E."/>
        </authorList>
    </citation>
    <scope>NUCLEOTIDE SEQUENCE [LARGE SCALE GENOMIC DNA]</scope>
</reference>